<name>A0A317PHT1_9HYPH</name>
<dbReference type="InterPro" id="IPR037914">
    <property type="entry name" value="SpoVT-AbrB_sf"/>
</dbReference>
<dbReference type="SMART" id="SM00966">
    <property type="entry name" value="SpoVT_AbrB"/>
    <property type="match status" value="1"/>
</dbReference>
<dbReference type="OrthoDB" id="7160352at2"/>
<dbReference type="AlphaFoldDB" id="A0A317PHT1"/>
<keyword evidence="3" id="KW-1185">Reference proteome</keyword>
<sequence length="95" mass="10345">MGERTRMSSRGQVLLPKQLCDAHGWTAGTEFEVVDGATGVQLRPVAASTSTGGTLAFKEFVDMIPKRSGSPVSDELIDAAITEEARRRWHEKTGR</sequence>
<dbReference type="SUPFAM" id="SSF89447">
    <property type="entry name" value="AbrB/MazE/MraZ-like"/>
    <property type="match status" value="1"/>
</dbReference>
<reference evidence="2 3" key="1">
    <citation type="submission" date="2018-05" db="EMBL/GenBank/DDBJ databases">
        <title>Genomic Encyclopedia of Type Strains, Phase IV (KMG-IV): sequencing the most valuable type-strain genomes for metagenomic binning, comparative biology and taxonomic classification.</title>
        <authorList>
            <person name="Goeker M."/>
        </authorList>
    </citation>
    <scope>NUCLEOTIDE SEQUENCE [LARGE SCALE GENOMIC DNA]</scope>
    <source>
        <strain evidence="2 3">DSM 16791</strain>
    </source>
</reference>
<evidence type="ECO:0000259" key="1">
    <source>
        <dbReference type="SMART" id="SM00966"/>
    </source>
</evidence>
<gene>
    <name evidence="2" type="ORF">DFR52_104434</name>
</gene>
<feature type="domain" description="SpoVT-AbrB" evidence="1">
    <location>
        <begin position="5"/>
        <end position="50"/>
    </location>
</feature>
<proteinExistence type="predicted"/>
<accession>A0A317PHT1</accession>
<dbReference type="InterPro" id="IPR007159">
    <property type="entry name" value="SpoVT-AbrB_dom"/>
</dbReference>
<dbReference type="EMBL" id="QGTR01000004">
    <property type="protein sequence ID" value="PWV99142.1"/>
    <property type="molecule type" value="Genomic_DNA"/>
</dbReference>
<evidence type="ECO:0000313" key="2">
    <source>
        <dbReference type="EMBL" id="PWV99142.1"/>
    </source>
</evidence>
<protein>
    <submittedName>
        <fullName evidence="2">AbrB family transcriptional regulator</fullName>
    </submittedName>
</protein>
<comment type="caution">
    <text evidence="2">The sequence shown here is derived from an EMBL/GenBank/DDBJ whole genome shotgun (WGS) entry which is preliminary data.</text>
</comment>
<dbReference type="RefSeq" id="WP_146215628.1">
    <property type="nucleotide sequence ID" value="NZ_QGTR01000004.1"/>
</dbReference>
<evidence type="ECO:0000313" key="3">
    <source>
        <dbReference type="Proteomes" id="UP000246352"/>
    </source>
</evidence>
<dbReference type="Proteomes" id="UP000246352">
    <property type="component" value="Unassembled WGS sequence"/>
</dbReference>
<organism evidence="2 3">
    <name type="scientific">Hoeflea marina</name>
    <dbReference type="NCBI Taxonomy" id="274592"/>
    <lineage>
        <taxon>Bacteria</taxon>
        <taxon>Pseudomonadati</taxon>
        <taxon>Pseudomonadota</taxon>
        <taxon>Alphaproteobacteria</taxon>
        <taxon>Hyphomicrobiales</taxon>
        <taxon>Rhizobiaceae</taxon>
        <taxon>Hoeflea</taxon>
    </lineage>
</organism>
<dbReference type="GO" id="GO:0003677">
    <property type="term" value="F:DNA binding"/>
    <property type="evidence" value="ECO:0007669"/>
    <property type="project" value="InterPro"/>
</dbReference>